<dbReference type="InterPro" id="IPR008928">
    <property type="entry name" value="6-hairpin_glycosidase_sf"/>
</dbReference>
<dbReference type="Gene3D" id="1.50.10.10">
    <property type="match status" value="1"/>
</dbReference>
<proteinExistence type="inferred from homology"/>
<keyword evidence="5" id="KW-1185">Reference proteome</keyword>
<dbReference type="SUPFAM" id="SSF48208">
    <property type="entry name" value="Six-hairpin glycosidases"/>
    <property type="match status" value="1"/>
</dbReference>
<comment type="caution">
    <text evidence="4">The sequence shown here is derived from an EMBL/GenBank/DDBJ whole genome shotgun (WGS) entry which is preliminary data.</text>
</comment>
<name>A0A1V2A6N3_9BACI</name>
<dbReference type="InterPro" id="IPR012341">
    <property type="entry name" value="6hp_glycosidase-like_sf"/>
</dbReference>
<dbReference type="Proteomes" id="UP000188613">
    <property type="component" value="Unassembled WGS sequence"/>
</dbReference>
<keyword evidence="3" id="KW-0326">Glycosidase</keyword>
<gene>
    <name evidence="4" type="ORF">BTO28_11530</name>
</gene>
<evidence type="ECO:0000313" key="5">
    <source>
        <dbReference type="Proteomes" id="UP000188613"/>
    </source>
</evidence>
<sequence>MLLISTAFFIASFGMFYLFLKEESVKRFAVEGFIEKWLKNNNGTIATYIQDGELEDDDLVKGREALSETLGLWMEYSLLKEDQALFEDAYTQLKRYFLDQNGFVYWKLTESGKKEVSTNALVDDLRISRALFQAGEKWKDDRYDQTAKKISKYIVKHNLYEMSLTDFYDKKIGDGSKVITLSYIEPDSLKQMEKQGVMDKKLMNSMFGILKNAPVSGAFFPKSYNVEKKEYQYDQNVNLVDQSLVAYYREKNGYSTKAFNQFVKREIKKHGVIYGQYDRTTGQPIVEYESPAIYAWIILYCLELNDKELAKIMFEEMAKFQTKDSEYYGGYSIYKEDTHIFDNLVPLLAEREMYNRKIIQ</sequence>
<evidence type="ECO:0000256" key="1">
    <source>
        <dbReference type="ARBA" id="ARBA00009209"/>
    </source>
</evidence>
<evidence type="ECO:0000313" key="4">
    <source>
        <dbReference type="EMBL" id="OMP66665.1"/>
    </source>
</evidence>
<dbReference type="GO" id="GO:0004553">
    <property type="term" value="F:hydrolase activity, hydrolyzing O-glycosyl compounds"/>
    <property type="evidence" value="ECO:0007669"/>
    <property type="project" value="InterPro"/>
</dbReference>
<dbReference type="AlphaFoldDB" id="A0A1V2A6N3"/>
<dbReference type="GO" id="GO:0005975">
    <property type="term" value="P:carbohydrate metabolic process"/>
    <property type="evidence" value="ECO:0007669"/>
    <property type="project" value="InterPro"/>
</dbReference>
<dbReference type="InterPro" id="IPR002037">
    <property type="entry name" value="Glyco_hydro_8"/>
</dbReference>
<accession>A0A1V2A6N3</accession>
<dbReference type="OrthoDB" id="1779554at2"/>
<dbReference type="STRING" id="1714355.BTO28_11530"/>
<evidence type="ECO:0008006" key="6">
    <source>
        <dbReference type="Google" id="ProtNLM"/>
    </source>
</evidence>
<dbReference type="EMBL" id="MSFI01000019">
    <property type="protein sequence ID" value="OMP66665.1"/>
    <property type="molecule type" value="Genomic_DNA"/>
</dbReference>
<comment type="similarity">
    <text evidence="1">Belongs to the glycosyl hydrolase 8 (cellulase D) family.</text>
</comment>
<protein>
    <recommendedName>
        <fullName evidence="6">Glycosyl hydrolase</fullName>
    </recommendedName>
</protein>
<reference evidence="4 5" key="1">
    <citation type="submission" date="2016-12" db="EMBL/GenBank/DDBJ databases">
        <title>Domibacillus sp. SAB 38T whole genome sequencing.</title>
        <authorList>
            <person name="Verma A."/>
            <person name="Ojha A.K."/>
            <person name="Krishnamurthi S."/>
        </authorList>
    </citation>
    <scope>NUCLEOTIDE SEQUENCE [LARGE SCALE GENOMIC DNA]</scope>
    <source>
        <strain evidence="4 5">SAB 38</strain>
    </source>
</reference>
<organism evidence="4 5">
    <name type="scientific">Domibacillus epiphyticus</name>
    <dbReference type="NCBI Taxonomy" id="1714355"/>
    <lineage>
        <taxon>Bacteria</taxon>
        <taxon>Bacillati</taxon>
        <taxon>Bacillota</taxon>
        <taxon>Bacilli</taxon>
        <taxon>Bacillales</taxon>
        <taxon>Bacillaceae</taxon>
        <taxon>Domibacillus</taxon>
    </lineage>
</organism>
<evidence type="ECO:0000256" key="2">
    <source>
        <dbReference type="ARBA" id="ARBA00022801"/>
    </source>
</evidence>
<evidence type="ECO:0000256" key="3">
    <source>
        <dbReference type="ARBA" id="ARBA00023295"/>
    </source>
</evidence>
<dbReference type="Pfam" id="PF01270">
    <property type="entry name" value="Glyco_hydro_8"/>
    <property type="match status" value="1"/>
</dbReference>
<keyword evidence="2" id="KW-0378">Hydrolase</keyword>